<evidence type="ECO:0000313" key="1">
    <source>
        <dbReference type="EMBL" id="KAL0410832.1"/>
    </source>
</evidence>
<reference evidence="1" key="1">
    <citation type="submission" date="2020-06" db="EMBL/GenBank/DDBJ databases">
        <authorList>
            <person name="Li T."/>
            <person name="Hu X."/>
            <person name="Zhang T."/>
            <person name="Song X."/>
            <person name="Zhang H."/>
            <person name="Dai N."/>
            <person name="Sheng W."/>
            <person name="Hou X."/>
            <person name="Wei L."/>
        </authorList>
    </citation>
    <scope>NUCLEOTIDE SEQUENCE</scope>
    <source>
        <strain evidence="1">KEN1</strain>
        <tissue evidence="1">Leaf</tissue>
    </source>
</reference>
<proteinExistence type="predicted"/>
<reference evidence="1" key="2">
    <citation type="journal article" date="2024" name="Plant">
        <title>Genomic evolution and insights into agronomic trait innovations of Sesamum species.</title>
        <authorList>
            <person name="Miao H."/>
            <person name="Wang L."/>
            <person name="Qu L."/>
            <person name="Liu H."/>
            <person name="Sun Y."/>
            <person name="Le M."/>
            <person name="Wang Q."/>
            <person name="Wei S."/>
            <person name="Zheng Y."/>
            <person name="Lin W."/>
            <person name="Duan Y."/>
            <person name="Cao H."/>
            <person name="Xiong S."/>
            <person name="Wang X."/>
            <person name="Wei L."/>
            <person name="Li C."/>
            <person name="Ma Q."/>
            <person name="Ju M."/>
            <person name="Zhao R."/>
            <person name="Li G."/>
            <person name="Mu C."/>
            <person name="Tian Q."/>
            <person name="Mei H."/>
            <person name="Zhang T."/>
            <person name="Gao T."/>
            <person name="Zhang H."/>
        </authorList>
    </citation>
    <scope>NUCLEOTIDE SEQUENCE</scope>
    <source>
        <strain evidence="1">KEN1</strain>
    </source>
</reference>
<name>A0AAW2U1X9_9LAMI</name>
<sequence length="70" mass="8253">MRALVQEEAFWKQKAGIKWVRDGERNTRYFHSVVTKKRFWSTIFGIQHEGHLTNPLAIKSSATSFFQQLL</sequence>
<organism evidence="1">
    <name type="scientific">Sesamum latifolium</name>
    <dbReference type="NCBI Taxonomy" id="2727402"/>
    <lineage>
        <taxon>Eukaryota</taxon>
        <taxon>Viridiplantae</taxon>
        <taxon>Streptophyta</taxon>
        <taxon>Embryophyta</taxon>
        <taxon>Tracheophyta</taxon>
        <taxon>Spermatophyta</taxon>
        <taxon>Magnoliopsida</taxon>
        <taxon>eudicotyledons</taxon>
        <taxon>Gunneridae</taxon>
        <taxon>Pentapetalae</taxon>
        <taxon>asterids</taxon>
        <taxon>lamiids</taxon>
        <taxon>Lamiales</taxon>
        <taxon>Pedaliaceae</taxon>
        <taxon>Sesamum</taxon>
    </lineage>
</organism>
<accession>A0AAW2U1X9</accession>
<gene>
    <name evidence="1" type="ORF">Slati_3672900</name>
</gene>
<dbReference type="AlphaFoldDB" id="A0AAW2U1X9"/>
<comment type="caution">
    <text evidence="1">The sequence shown here is derived from an EMBL/GenBank/DDBJ whole genome shotgun (WGS) entry which is preliminary data.</text>
</comment>
<dbReference type="EMBL" id="JACGWN010000013">
    <property type="protein sequence ID" value="KAL0410832.1"/>
    <property type="molecule type" value="Genomic_DNA"/>
</dbReference>
<protein>
    <submittedName>
        <fullName evidence="1">Uncharacterized protein</fullName>
    </submittedName>
</protein>